<feature type="compositionally biased region" description="Low complexity" evidence="1">
    <location>
        <begin position="10"/>
        <end position="25"/>
    </location>
</feature>
<keyword evidence="3" id="KW-1185">Reference proteome</keyword>
<organism evidence="2 3">
    <name type="scientific">Oryza sativa subsp. indica</name>
    <name type="common">Rice</name>
    <dbReference type="NCBI Taxonomy" id="39946"/>
    <lineage>
        <taxon>Eukaryota</taxon>
        <taxon>Viridiplantae</taxon>
        <taxon>Streptophyta</taxon>
        <taxon>Embryophyta</taxon>
        <taxon>Tracheophyta</taxon>
        <taxon>Spermatophyta</taxon>
        <taxon>Magnoliopsida</taxon>
        <taxon>Liliopsida</taxon>
        <taxon>Poales</taxon>
        <taxon>Poaceae</taxon>
        <taxon>BOP clade</taxon>
        <taxon>Oryzoideae</taxon>
        <taxon>Oryzeae</taxon>
        <taxon>Oryzinae</taxon>
        <taxon>Oryza</taxon>
        <taxon>Oryza sativa</taxon>
    </lineage>
</organism>
<dbReference type="AlphaFoldDB" id="A2Z6M0"/>
<dbReference type="Gramene" id="BGIOSGA032808-TA">
    <property type="protein sequence ID" value="BGIOSGA032808-PA"/>
    <property type="gene ID" value="BGIOSGA032808"/>
</dbReference>
<name>A2Z6M0_ORYSI</name>
<evidence type="ECO:0000313" key="2">
    <source>
        <dbReference type="EMBL" id="EAY78254.1"/>
    </source>
</evidence>
<dbReference type="HOGENOM" id="CLU_2254603_0_0_1"/>
<evidence type="ECO:0000313" key="3">
    <source>
        <dbReference type="Proteomes" id="UP000007015"/>
    </source>
</evidence>
<sequence>MSRGGGGGATAAPGPRGGDAAVGRATGRRIRTGVGRRPADPVPPSPPRGGGRHAPSPMPTTSAAVAVRRSAVGVTGSGSLGSSLANLMASLAQSGGGGTEMMDG</sequence>
<gene>
    <name evidence="2" type="ORF">OsI_33299</name>
</gene>
<protein>
    <submittedName>
        <fullName evidence="2">Uncharacterized protein</fullName>
    </submittedName>
</protein>
<evidence type="ECO:0000256" key="1">
    <source>
        <dbReference type="SAM" id="MobiDB-lite"/>
    </source>
</evidence>
<proteinExistence type="predicted"/>
<dbReference type="EMBL" id="CM000135">
    <property type="protein sequence ID" value="EAY78254.1"/>
    <property type="molecule type" value="Genomic_DNA"/>
</dbReference>
<feature type="region of interest" description="Disordered" evidence="1">
    <location>
        <begin position="1"/>
        <end position="63"/>
    </location>
</feature>
<dbReference type="Proteomes" id="UP000007015">
    <property type="component" value="Chromosome 10"/>
</dbReference>
<reference evidence="2 3" key="1">
    <citation type="journal article" date="2005" name="PLoS Biol.">
        <title>The genomes of Oryza sativa: a history of duplications.</title>
        <authorList>
            <person name="Yu J."/>
            <person name="Wang J."/>
            <person name="Lin W."/>
            <person name="Li S."/>
            <person name="Li H."/>
            <person name="Zhou J."/>
            <person name="Ni P."/>
            <person name="Dong W."/>
            <person name="Hu S."/>
            <person name="Zeng C."/>
            <person name="Zhang J."/>
            <person name="Zhang Y."/>
            <person name="Li R."/>
            <person name="Xu Z."/>
            <person name="Li S."/>
            <person name="Li X."/>
            <person name="Zheng H."/>
            <person name="Cong L."/>
            <person name="Lin L."/>
            <person name="Yin J."/>
            <person name="Geng J."/>
            <person name="Li G."/>
            <person name="Shi J."/>
            <person name="Liu J."/>
            <person name="Lv H."/>
            <person name="Li J."/>
            <person name="Wang J."/>
            <person name="Deng Y."/>
            <person name="Ran L."/>
            <person name="Shi X."/>
            <person name="Wang X."/>
            <person name="Wu Q."/>
            <person name="Li C."/>
            <person name="Ren X."/>
            <person name="Wang J."/>
            <person name="Wang X."/>
            <person name="Li D."/>
            <person name="Liu D."/>
            <person name="Zhang X."/>
            <person name="Ji Z."/>
            <person name="Zhao W."/>
            <person name="Sun Y."/>
            <person name="Zhang Z."/>
            <person name="Bao J."/>
            <person name="Han Y."/>
            <person name="Dong L."/>
            <person name="Ji J."/>
            <person name="Chen P."/>
            <person name="Wu S."/>
            <person name="Liu J."/>
            <person name="Xiao Y."/>
            <person name="Bu D."/>
            <person name="Tan J."/>
            <person name="Yang L."/>
            <person name="Ye C."/>
            <person name="Zhang J."/>
            <person name="Xu J."/>
            <person name="Zhou Y."/>
            <person name="Yu Y."/>
            <person name="Zhang B."/>
            <person name="Zhuang S."/>
            <person name="Wei H."/>
            <person name="Liu B."/>
            <person name="Lei M."/>
            <person name="Yu H."/>
            <person name="Li Y."/>
            <person name="Xu H."/>
            <person name="Wei S."/>
            <person name="He X."/>
            <person name="Fang L."/>
            <person name="Zhang Z."/>
            <person name="Zhang Y."/>
            <person name="Huang X."/>
            <person name="Su Z."/>
            <person name="Tong W."/>
            <person name="Li J."/>
            <person name="Tong Z."/>
            <person name="Li S."/>
            <person name="Ye J."/>
            <person name="Wang L."/>
            <person name="Fang L."/>
            <person name="Lei T."/>
            <person name="Chen C."/>
            <person name="Chen H."/>
            <person name="Xu Z."/>
            <person name="Li H."/>
            <person name="Huang H."/>
            <person name="Zhang F."/>
            <person name="Xu H."/>
            <person name="Li N."/>
            <person name="Zhao C."/>
            <person name="Li S."/>
            <person name="Dong L."/>
            <person name="Huang Y."/>
            <person name="Li L."/>
            <person name="Xi Y."/>
            <person name="Qi Q."/>
            <person name="Li W."/>
            <person name="Zhang B."/>
            <person name="Hu W."/>
            <person name="Zhang Y."/>
            <person name="Tian X."/>
            <person name="Jiao Y."/>
            <person name="Liang X."/>
            <person name="Jin J."/>
            <person name="Gao L."/>
            <person name="Zheng W."/>
            <person name="Hao B."/>
            <person name="Liu S."/>
            <person name="Wang W."/>
            <person name="Yuan L."/>
            <person name="Cao M."/>
            <person name="McDermott J."/>
            <person name="Samudrala R."/>
            <person name="Wang J."/>
            <person name="Wong G.K."/>
            <person name="Yang H."/>
        </authorList>
    </citation>
    <scope>NUCLEOTIDE SEQUENCE [LARGE SCALE GENOMIC DNA]</scope>
    <source>
        <strain evidence="3">cv. 93-11</strain>
    </source>
</reference>
<accession>A2Z6M0</accession>